<sequence length="115" mass="12533">MAQTGRGSGTILAARPTGKSPPAASRRLGLYSRVGARICSAESKDGDERGNMMANPLQFIQQVRTEVGKVSWPTRREVLLTTAMVFVMATLTSLFFFTVDLIIRTGLTQVLRMLG</sequence>
<organism evidence="11 12">
    <name type="scientific">Tropicimonas isoalkanivorans</name>
    <dbReference type="NCBI Taxonomy" id="441112"/>
    <lineage>
        <taxon>Bacteria</taxon>
        <taxon>Pseudomonadati</taxon>
        <taxon>Pseudomonadota</taxon>
        <taxon>Alphaproteobacteria</taxon>
        <taxon>Rhodobacterales</taxon>
        <taxon>Roseobacteraceae</taxon>
        <taxon>Tropicimonas</taxon>
    </lineage>
</organism>
<evidence type="ECO:0000256" key="1">
    <source>
        <dbReference type="ARBA" id="ARBA00004370"/>
    </source>
</evidence>
<dbReference type="GO" id="GO:0008320">
    <property type="term" value="F:protein transmembrane transporter activity"/>
    <property type="evidence" value="ECO:0007669"/>
    <property type="project" value="UniProtKB-UniRule"/>
</dbReference>
<evidence type="ECO:0000256" key="10">
    <source>
        <dbReference type="SAM" id="MobiDB-lite"/>
    </source>
</evidence>
<evidence type="ECO:0000256" key="7">
    <source>
        <dbReference type="ARBA" id="ARBA00023010"/>
    </source>
</evidence>
<dbReference type="GO" id="GO:0005886">
    <property type="term" value="C:plasma membrane"/>
    <property type="evidence" value="ECO:0007669"/>
    <property type="project" value="UniProtKB-SubCell"/>
</dbReference>
<gene>
    <name evidence="9" type="primary">secE</name>
    <name evidence="11" type="ORF">SAMN04488094_12344</name>
</gene>
<dbReference type="GO" id="GO:0006605">
    <property type="term" value="P:protein targeting"/>
    <property type="evidence" value="ECO:0007669"/>
    <property type="project" value="UniProtKB-UniRule"/>
</dbReference>
<accession>A0A1I1QTK5</accession>
<keyword evidence="2 9" id="KW-0813">Transport</keyword>
<keyword evidence="4 9" id="KW-0812">Transmembrane</keyword>
<keyword evidence="8 9" id="KW-0472">Membrane</keyword>
<evidence type="ECO:0000256" key="9">
    <source>
        <dbReference type="HAMAP-Rule" id="MF_00422"/>
    </source>
</evidence>
<evidence type="ECO:0000256" key="8">
    <source>
        <dbReference type="ARBA" id="ARBA00023136"/>
    </source>
</evidence>
<comment type="similarity">
    <text evidence="9">Belongs to the SecE/SEC61-gamma family.</text>
</comment>
<dbReference type="GO" id="GO:0065002">
    <property type="term" value="P:intracellular protein transmembrane transport"/>
    <property type="evidence" value="ECO:0007669"/>
    <property type="project" value="UniProtKB-UniRule"/>
</dbReference>
<evidence type="ECO:0000256" key="6">
    <source>
        <dbReference type="ARBA" id="ARBA00022989"/>
    </source>
</evidence>
<dbReference type="NCBIfam" id="TIGR00964">
    <property type="entry name" value="secE_bact"/>
    <property type="match status" value="1"/>
</dbReference>
<dbReference type="PANTHER" id="PTHR33910:SF1">
    <property type="entry name" value="PROTEIN TRANSLOCASE SUBUNIT SECE"/>
    <property type="match status" value="1"/>
</dbReference>
<keyword evidence="3 9" id="KW-1003">Cell membrane</keyword>
<feature type="transmembrane region" description="Helical" evidence="9">
    <location>
        <begin position="78"/>
        <end position="103"/>
    </location>
</feature>
<evidence type="ECO:0000256" key="3">
    <source>
        <dbReference type="ARBA" id="ARBA00022475"/>
    </source>
</evidence>
<dbReference type="PANTHER" id="PTHR33910">
    <property type="entry name" value="PROTEIN TRANSLOCASE SUBUNIT SECE"/>
    <property type="match status" value="1"/>
</dbReference>
<evidence type="ECO:0000256" key="2">
    <source>
        <dbReference type="ARBA" id="ARBA00022448"/>
    </source>
</evidence>
<comment type="function">
    <text evidence="9">Essential subunit of the Sec protein translocation channel SecYEG. Clamps together the 2 halves of SecY. May contact the channel plug during translocation.</text>
</comment>
<dbReference type="HAMAP" id="MF_00422">
    <property type="entry name" value="SecE"/>
    <property type="match status" value="1"/>
</dbReference>
<keyword evidence="6 9" id="KW-1133">Transmembrane helix</keyword>
<evidence type="ECO:0000313" key="12">
    <source>
        <dbReference type="Proteomes" id="UP000198728"/>
    </source>
</evidence>
<evidence type="ECO:0000256" key="4">
    <source>
        <dbReference type="ARBA" id="ARBA00022692"/>
    </source>
</evidence>
<dbReference type="GO" id="GO:0043952">
    <property type="term" value="P:protein transport by the Sec complex"/>
    <property type="evidence" value="ECO:0007669"/>
    <property type="project" value="UniProtKB-UniRule"/>
</dbReference>
<reference evidence="11 12" key="1">
    <citation type="submission" date="2016-10" db="EMBL/GenBank/DDBJ databases">
        <authorList>
            <person name="de Groot N.N."/>
        </authorList>
    </citation>
    <scope>NUCLEOTIDE SEQUENCE [LARGE SCALE GENOMIC DNA]</scope>
    <source>
        <strain evidence="11 12">DSM 19548</strain>
    </source>
</reference>
<comment type="subunit">
    <text evidence="9">Component of the Sec protein translocase complex. Heterotrimer consisting of SecY, SecE and SecG subunits. The heterotrimers can form oligomers, although 1 heterotrimer is thought to be able to translocate proteins. Interacts with the ribosome. Interacts with SecDF, and other proteins may be involved. Interacts with SecA.</text>
</comment>
<evidence type="ECO:0000313" key="11">
    <source>
        <dbReference type="EMBL" id="SFD25355.1"/>
    </source>
</evidence>
<evidence type="ECO:0000256" key="5">
    <source>
        <dbReference type="ARBA" id="ARBA00022927"/>
    </source>
</evidence>
<dbReference type="InterPro" id="IPR005807">
    <property type="entry name" value="SecE_bac"/>
</dbReference>
<dbReference type="InterPro" id="IPR038379">
    <property type="entry name" value="SecE_sf"/>
</dbReference>
<dbReference type="Proteomes" id="UP000198728">
    <property type="component" value="Unassembled WGS sequence"/>
</dbReference>
<name>A0A1I1QTK5_9RHOB</name>
<keyword evidence="7 9" id="KW-0811">Translocation</keyword>
<dbReference type="InterPro" id="IPR001901">
    <property type="entry name" value="Translocase_SecE/Sec61-g"/>
</dbReference>
<dbReference type="STRING" id="441112.SAMN04488094_12344"/>
<keyword evidence="5 9" id="KW-0653">Protein transport</keyword>
<comment type="subcellular location">
    <subcellularLocation>
        <location evidence="9">Cell membrane</location>
        <topology evidence="9">Single-pass membrane protein</topology>
    </subcellularLocation>
    <subcellularLocation>
        <location evidence="1">Membrane</location>
    </subcellularLocation>
</comment>
<keyword evidence="12" id="KW-1185">Reference proteome</keyword>
<dbReference type="EMBL" id="FOLG01000023">
    <property type="protein sequence ID" value="SFD25355.1"/>
    <property type="molecule type" value="Genomic_DNA"/>
</dbReference>
<feature type="region of interest" description="Disordered" evidence="10">
    <location>
        <begin position="1"/>
        <end position="25"/>
    </location>
</feature>
<dbReference type="Gene3D" id="1.20.5.1030">
    <property type="entry name" value="Preprotein translocase secy subunit"/>
    <property type="match status" value="1"/>
</dbReference>
<dbReference type="GO" id="GO:0009306">
    <property type="term" value="P:protein secretion"/>
    <property type="evidence" value="ECO:0007669"/>
    <property type="project" value="UniProtKB-UniRule"/>
</dbReference>
<proteinExistence type="inferred from homology"/>
<dbReference type="Pfam" id="PF00584">
    <property type="entry name" value="SecE"/>
    <property type="match status" value="1"/>
</dbReference>
<protein>
    <recommendedName>
        <fullName evidence="9">Protein translocase subunit SecE</fullName>
    </recommendedName>
</protein>
<dbReference type="AlphaFoldDB" id="A0A1I1QTK5"/>